<dbReference type="NCBIfam" id="TIGR03317">
    <property type="entry name" value="ygfZ_signature"/>
    <property type="match status" value="1"/>
</dbReference>
<evidence type="ECO:0000256" key="1">
    <source>
        <dbReference type="ARBA" id="ARBA00022946"/>
    </source>
</evidence>
<dbReference type="EMBL" id="PJAF01000029">
    <property type="protein sequence ID" value="PKF68055.1"/>
    <property type="molecule type" value="Genomic_DNA"/>
</dbReference>
<dbReference type="Gene3D" id="3.30.1360.120">
    <property type="entry name" value="Probable tRNA modification gtpase trme, domain 1"/>
    <property type="match status" value="2"/>
</dbReference>
<evidence type="ECO:0000313" key="5">
    <source>
        <dbReference type="Proteomes" id="UP000233249"/>
    </source>
</evidence>
<accession>A0A2N0X5T9</accession>
<dbReference type="OrthoDB" id="9796287at2"/>
<proteinExistence type="predicted"/>
<feature type="domain" description="CAF17 C-terminal" evidence="3">
    <location>
        <begin position="284"/>
        <end position="354"/>
    </location>
</feature>
<dbReference type="PANTHER" id="PTHR22602">
    <property type="entry name" value="TRANSFERASE CAF17, MITOCHONDRIAL-RELATED"/>
    <property type="match status" value="1"/>
</dbReference>
<dbReference type="PANTHER" id="PTHR22602:SF0">
    <property type="entry name" value="TRANSFERASE CAF17, MITOCHONDRIAL-RELATED"/>
    <property type="match status" value="1"/>
</dbReference>
<evidence type="ECO:0000259" key="3">
    <source>
        <dbReference type="Pfam" id="PF25455"/>
    </source>
</evidence>
<dbReference type="InterPro" id="IPR017703">
    <property type="entry name" value="YgfZ/GCV_T_CS"/>
</dbReference>
<evidence type="ECO:0000313" key="4">
    <source>
        <dbReference type="EMBL" id="PKF68055.1"/>
    </source>
</evidence>
<dbReference type="InterPro" id="IPR057460">
    <property type="entry name" value="CAF17_C"/>
</dbReference>
<feature type="region of interest" description="Disordered" evidence="2">
    <location>
        <begin position="356"/>
        <end position="377"/>
    </location>
</feature>
<keyword evidence="1" id="KW-0809">Transit peptide</keyword>
<dbReference type="InterPro" id="IPR027266">
    <property type="entry name" value="TrmE/GcvT-like"/>
</dbReference>
<sequence>MPAAGGYHLPVSETTDTADYASPLLSLPGATPAHESDPLALAVDGRGVAWHYGDPLAEQRRAAEAGVVIDRSHRAIIRVGGADAAAFLNNLLSQKLDDAPLGFHAEALDLDAQGRVLHHAGISRTEAGFYLDLPQAQADSLLAYLRRMVFWSEVEIEETSLGLLTLLGRFDPAPDLGGLPLALSRPLGGRLDLAVERTDLPAAVGCLRERGLHPAGLMAWSAHRVHALEPELGADLDAKAIPHEVPRWIGRGENPGAVHLVKGCYRGQETVARVENIGRSPRLLVRLHLDGSVPALPAPGTDITAGPQGRRVGRLGTVVHDHEWGPIALGLLKRSALTPGGPTLVAGDAALSVDEDSLPSFEGDKAGRAAMDRLRGR</sequence>
<dbReference type="Proteomes" id="UP000233249">
    <property type="component" value="Unassembled WGS sequence"/>
</dbReference>
<dbReference type="InterPro" id="IPR045179">
    <property type="entry name" value="YgfZ/GcvT"/>
</dbReference>
<name>A0A2N0X5T9_9CORY</name>
<dbReference type="SUPFAM" id="SSF103025">
    <property type="entry name" value="Folate-binding domain"/>
    <property type="match status" value="1"/>
</dbReference>
<dbReference type="STRING" id="1121365.GCA_000375365_00774"/>
<evidence type="ECO:0000256" key="2">
    <source>
        <dbReference type="SAM" id="MobiDB-lite"/>
    </source>
</evidence>
<reference evidence="4 5" key="1">
    <citation type="submission" date="2017-12" db="EMBL/GenBank/DDBJ databases">
        <title>Corynebacterium mastitidis 16-1433 Genome.</title>
        <authorList>
            <person name="Gulvik C.A."/>
        </authorList>
    </citation>
    <scope>NUCLEOTIDE SEQUENCE [LARGE SCALE GENOMIC DNA]</scope>
    <source>
        <strain evidence="4 5">16-1433</strain>
    </source>
</reference>
<feature type="compositionally biased region" description="Basic and acidic residues" evidence="2">
    <location>
        <begin position="362"/>
        <end position="377"/>
    </location>
</feature>
<gene>
    <name evidence="4" type="ORF">CXB45_09060</name>
</gene>
<dbReference type="AlphaFoldDB" id="A0A2N0X5T9"/>
<protein>
    <submittedName>
        <fullName evidence="4">Folate-binding protein YgfZ</fullName>
    </submittedName>
</protein>
<dbReference type="GO" id="GO:0016226">
    <property type="term" value="P:iron-sulfur cluster assembly"/>
    <property type="evidence" value="ECO:0007669"/>
    <property type="project" value="TreeGrafter"/>
</dbReference>
<comment type="caution">
    <text evidence="4">The sequence shown here is derived from an EMBL/GenBank/DDBJ whole genome shotgun (WGS) entry which is preliminary data.</text>
</comment>
<organism evidence="4 5">
    <name type="scientific">Corynebacterium mastitidis</name>
    <dbReference type="NCBI Taxonomy" id="161890"/>
    <lineage>
        <taxon>Bacteria</taxon>
        <taxon>Bacillati</taxon>
        <taxon>Actinomycetota</taxon>
        <taxon>Actinomycetes</taxon>
        <taxon>Mycobacteriales</taxon>
        <taxon>Corynebacteriaceae</taxon>
        <taxon>Corynebacterium</taxon>
    </lineage>
</organism>
<dbReference type="Pfam" id="PF25455">
    <property type="entry name" value="Beta-barrel_CAF17_C"/>
    <property type="match status" value="1"/>
</dbReference>